<comment type="subcellular location">
    <subcellularLocation>
        <location evidence="1">Cell membrane</location>
        <topology evidence="1">Multi-pass membrane protein</topology>
    </subcellularLocation>
</comment>
<keyword evidence="3" id="KW-0813">Transport</keyword>
<accession>A0A2U1T802</accession>
<evidence type="ECO:0000256" key="4">
    <source>
        <dbReference type="ARBA" id="ARBA00022475"/>
    </source>
</evidence>
<dbReference type="KEGG" id="cyz:C3B44_11095"/>
<dbReference type="GO" id="GO:0022857">
    <property type="term" value="F:transmembrane transporter activity"/>
    <property type="evidence" value="ECO:0007669"/>
    <property type="project" value="InterPro"/>
</dbReference>
<feature type="transmembrane region" description="Helical" evidence="8">
    <location>
        <begin position="354"/>
        <end position="374"/>
    </location>
</feature>
<reference evidence="11" key="1">
    <citation type="submission" date="2018-04" db="EMBL/GenBank/DDBJ databases">
        <authorList>
            <person name="Liu S."/>
            <person name="Wang Z."/>
            <person name="Li J."/>
        </authorList>
    </citation>
    <scope>NUCLEOTIDE SEQUENCE [LARGE SCALE GENOMIC DNA]</scope>
    <source>
        <strain evidence="11">2189</strain>
    </source>
</reference>
<feature type="transmembrane region" description="Helical" evidence="8">
    <location>
        <begin position="380"/>
        <end position="399"/>
    </location>
</feature>
<dbReference type="GO" id="GO:0005886">
    <property type="term" value="C:plasma membrane"/>
    <property type="evidence" value="ECO:0007669"/>
    <property type="project" value="UniProtKB-SubCell"/>
</dbReference>
<evidence type="ECO:0000256" key="2">
    <source>
        <dbReference type="ARBA" id="ARBA00008335"/>
    </source>
</evidence>
<comment type="caution">
    <text evidence="10">The sequence shown here is derived from an EMBL/GenBank/DDBJ whole genome shotgun (WGS) entry which is preliminary data.</text>
</comment>
<dbReference type="InterPro" id="IPR036259">
    <property type="entry name" value="MFS_trans_sf"/>
</dbReference>
<evidence type="ECO:0000313" key="11">
    <source>
        <dbReference type="Proteomes" id="UP000244989"/>
    </source>
</evidence>
<feature type="domain" description="Major facilitator superfamily (MFS) profile" evidence="9">
    <location>
        <begin position="20"/>
        <end position="401"/>
    </location>
</feature>
<dbReference type="RefSeq" id="WP_108432417.1">
    <property type="nucleotide sequence ID" value="NZ_CP026947.1"/>
</dbReference>
<evidence type="ECO:0000256" key="6">
    <source>
        <dbReference type="ARBA" id="ARBA00022989"/>
    </source>
</evidence>
<protein>
    <submittedName>
        <fullName evidence="10">MFS transporter</fullName>
    </submittedName>
</protein>
<dbReference type="AlphaFoldDB" id="A0A2U1T802"/>
<keyword evidence="6 8" id="KW-1133">Transmembrane helix</keyword>
<evidence type="ECO:0000256" key="7">
    <source>
        <dbReference type="ARBA" id="ARBA00023136"/>
    </source>
</evidence>
<feature type="transmembrane region" description="Helical" evidence="8">
    <location>
        <begin position="290"/>
        <end position="308"/>
    </location>
</feature>
<dbReference type="EMBL" id="QEEZ01000005">
    <property type="protein sequence ID" value="PWC02131.1"/>
    <property type="molecule type" value="Genomic_DNA"/>
</dbReference>
<dbReference type="Pfam" id="PF07690">
    <property type="entry name" value="MFS_1"/>
    <property type="match status" value="1"/>
</dbReference>
<evidence type="ECO:0000256" key="8">
    <source>
        <dbReference type="SAM" id="Phobius"/>
    </source>
</evidence>
<dbReference type="InterPro" id="IPR020846">
    <property type="entry name" value="MFS_dom"/>
</dbReference>
<feature type="transmembrane region" description="Helical" evidence="8">
    <location>
        <begin position="314"/>
        <end position="333"/>
    </location>
</feature>
<dbReference type="PANTHER" id="PTHR43271:SF1">
    <property type="entry name" value="INNER MEMBRANE TRANSPORT PROTEIN YNFM"/>
    <property type="match status" value="1"/>
</dbReference>
<dbReference type="InterPro" id="IPR011701">
    <property type="entry name" value="MFS"/>
</dbReference>
<dbReference type="CDD" id="cd17324">
    <property type="entry name" value="MFS_NepI_like"/>
    <property type="match status" value="1"/>
</dbReference>
<feature type="transmembrane region" description="Helical" evidence="8">
    <location>
        <begin position="260"/>
        <end position="278"/>
    </location>
</feature>
<organism evidence="10 11">
    <name type="scientific">Corynebacterium yudongzhengii</name>
    <dbReference type="NCBI Taxonomy" id="2080740"/>
    <lineage>
        <taxon>Bacteria</taxon>
        <taxon>Bacillati</taxon>
        <taxon>Actinomycetota</taxon>
        <taxon>Actinomycetes</taxon>
        <taxon>Mycobacteriales</taxon>
        <taxon>Corynebacteriaceae</taxon>
        <taxon>Corynebacterium</taxon>
    </lineage>
</organism>
<dbReference type="OrthoDB" id="63984at2"/>
<dbReference type="PANTHER" id="PTHR43271">
    <property type="entry name" value="BLL2771 PROTEIN"/>
    <property type="match status" value="1"/>
</dbReference>
<dbReference type="Proteomes" id="UP000244989">
    <property type="component" value="Unassembled WGS sequence"/>
</dbReference>
<evidence type="ECO:0000256" key="5">
    <source>
        <dbReference type="ARBA" id="ARBA00022692"/>
    </source>
</evidence>
<dbReference type="PROSITE" id="PS50850">
    <property type="entry name" value="MFS"/>
    <property type="match status" value="1"/>
</dbReference>
<evidence type="ECO:0000256" key="1">
    <source>
        <dbReference type="ARBA" id="ARBA00004651"/>
    </source>
</evidence>
<dbReference type="SUPFAM" id="SSF103473">
    <property type="entry name" value="MFS general substrate transporter"/>
    <property type="match status" value="1"/>
</dbReference>
<feature type="transmembrane region" description="Helical" evidence="8">
    <location>
        <begin position="24"/>
        <end position="43"/>
    </location>
</feature>
<keyword evidence="5 8" id="KW-0812">Transmembrane</keyword>
<feature type="transmembrane region" description="Helical" evidence="8">
    <location>
        <begin position="113"/>
        <end position="136"/>
    </location>
</feature>
<evidence type="ECO:0000313" key="10">
    <source>
        <dbReference type="EMBL" id="PWC02131.1"/>
    </source>
</evidence>
<keyword evidence="11" id="KW-1185">Reference proteome</keyword>
<feature type="transmembrane region" description="Helical" evidence="8">
    <location>
        <begin position="148"/>
        <end position="167"/>
    </location>
</feature>
<feature type="transmembrane region" description="Helical" evidence="8">
    <location>
        <begin position="55"/>
        <end position="76"/>
    </location>
</feature>
<comment type="similarity">
    <text evidence="2">Belongs to the major facilitator superfamily.</text>
</comment>
<feature type="transmembrane region" description="Helical" evidence="8">
    <location>
        <begin position="88"/>
        <end position="107"/>
    </location>
</feature>
<feature type="transmembrane region" description="Helical" evidence="8">
    <location>
        <begin position="179"/>
        <end position="198"/>
    </location>
</feature>
<proteinExistence type="inferred from homology"/>
<feature type="transmembrane region" description="Helical" evidence="8">
    <location>
        <begin position="227"/>
        <end position="248"/>
    </location>
</feature>
<gene>
    <name evidence="10" type="ORF">DF222_03300</name>
</gene>
<name>A0A2U1T802_9CORY</name>
<keyword evidence="4" id="KW-1003">Cell membrane</keyword>
<dbReference type="Gene3D" id="1.20.1250.20">
    <property type="entry name" value="MFS general substrate transporter like domains"/>
    <property type="match status" value="1"/>
</dbReference>
<keyword evidence="7 8" id="KW-0472">Membrane</keyword>
<evidence type="ECO:0000259" key="9">
    <source>
        <dbReference type="PROSITE" id="PS50850"/>
    </source>
</evidence>
<sequence>MSATELPDDRPAGLRRGEPAYKRAATAMLIAGLAVFATMYATQAMLPVLTGELNISPTTAALTVSATTGAVALFIVPTSILSEKLGRSPVLIACALGATLLGLILPLAPNAEWLIALRFVQGIIAAGVPAVAMAWLSEELHQDDLGRAMGLYVAGTTVGGLSGRLLPAGLLEVTDWRPALFALTALTFVGAIVMTILLPKQRRFRPKRISFSSEARAVLSHWRHPHLAALFSIAFVGMGVFVSVYNFIGFRMIDAFDLSPGLVGLVFLMYLSGTWSSARAGALSDKYGRGLIMSAGAVFMWCGLWLLAIPNLVLTLVGLLIFTASFFAMHSTASGRIGVIATQHRAEASSMYLMCYYLGSSVIGGIAGLVFTAFHWPGFITTAAVVLLVVVGTAIALQVQRSPGH</sequence>
<evidence type="ECO:0000256" key="3">
    <source>
        <dbReference type="ARBA" id="ARBA00022448"/>
    </source>
</evidence>